<dbReference type="EMBL" id="LR797078">
    <property type="protein sequence ID" value="CAB4185802.1"/>
    <property type="molecule type" value="Genomic_DNA"/>
</dbReference>
<protein>
    <submittedName>
        <fullName evidence="2">Uncharacterized protein</fullName>
    </submittedName>
</protein>
<feature type="region of interest" description="Disordered" evidence="1">
    <location>
        <begin position="189"/>
        <end position="220"/>
    </location>
</feature>
<organism evidence="2">
    <name type="scientific">uncultured Caudovirales phage</name>
    <dbReference type="NCBI Taxonomy" id="2100421"/>
    <lineage>
        <taxon>Viruses</taxon>
        <taxon>Duplodnaviria</taxon>
        <taxon>Heunggongvirae</taxon>
        <taxon>Uroviricota</taxon>
        <taxon>Caudoviricetes</taxon>
        <taxon>Peduoviridae</taxon>
        <taxon>Maltschvirus</taxon>
        <taxon>Maltschvirus maltsch</taxon>
    </lineage>
</organism>
<sequence length="644" mass="68591">MKLRKGFWIYLPVAIFAWITPFTTSVKADALGEWTYSQSQNCGGYIEVVNDAITLHGPDNQLAPQGSSCGGAHWVKIETTIPADVDTIDFTWSYQTNDGWVYDPPQYAVNGAYTLITQQNSATGSLSVPVQEGDIFTFRQYSIDTCCQPGHLTISNLSLWNGISQTTTTSSTTTTTSTTTTLASTTTITTTTTTTTTPTTTTPTTTTTEPPTNTTSSTTTLPIETTTTTTTSTTIPYVSPIIEVPTGTTSTTMPEEAIEVTIPEETPILIPEEIPTETTDSIPDLTYPDTIVDTDETLPDYTPIPTSEDLCNGPNATVCPSETLPFVGEVISDAVLTNILEDTFTSDASTEEITAALDIILDADLSTEQFTAVMDAVLSDTSDTEQVSEVLVSLLSSNLSGEELTIVMDTVFSAEASVEEMGAIVENLLGSDLSSAELEAVFTAAFDGDLSDAETVALAEEILSSPLDDKEFSTIINAIFDEKVSDEVLTQTFDAILTPEISDNKFAEVVNVLENATITNDQVAQVVDLVISQEGGVSEGQATELAMSAKVLESVSGEQAAEVFDAIVASAVTPEDGLAIVDAVQDAPKAVKKSFEKELNVYEGVFDTYTAIGSVIPVSGRRVIIAVTTVSFILPAPVVSRRRS</sequence>
<reference evidence="2" key="1">
    <citation type="submission" date="2020-05" db="EMBL/GenBank/DDBJ databases">
        <authorList>
            <person name="Chiriac C."/>
            <person name="Salcher M."/>
            <person name="Ghai R."/>
            <person name="Kavagutti S V."/>
        </authorList>
    </citation>
    <scope>NUCLEOTIDE SEQUENCE</scope>
</reference>
<evidence type="ECO:0000313" key="2">
    <source>
        <dbReference type="EMBL" id="CAB4185802.1"/>
    </source>
</evidence>
<name>A0A6J5QPU1_9CAUD</name>
<evidence type="ECO:0000256" key="1">
    <source>
        <dbReference type="SAM" id="MobiDB-lite"/>
    </source>
</evidence>
<proteinExistence type="predicted"/>
<accession>A0A6J5QPU1</accession>
<gene>
    <name evidence="2" type="ORF">UFOVP1130_129</name>
</gene>